<reference evidence="2 3" key="1">
    <citation type="submission" date="2020-08" db="EMBL/GenBank/DDBJ databases">
        <title>A Genomic Blueprint of the Chicken Gut Microbiome.</title>
        <authorList>
            <person name="Gilroy R."/>
            <person name="Ravi A."/>
            <person name="Getino M."/>
            <person name="Pursley I."/>
            <person name="Horton D.L."/>
            <person name="Alikhan N.-F."/>
            <person name="Baker D."/>
            <person name="Gharbi K."/>
            <person name="Hall N."/>
            <person name="Watson M."/>
            <person name="Adriaenssens E.M."/>
            <person name="Foster-Nyarko E."/>
            <person name="Jarju S."/>
            <person name="Secka A."/>
            <person name="Antonio M."/>
            <person name="Oren A."/>
            <person name="Chaudhuri R."/>
            <person name="La Ragione R.M."/>
            <person name="Hildebrand F."/>
            <person name="Pallen M.J."/>
        </authorList>
    </citation>
    <scope>NUCLEOTIDE SEQUENCE [LARGE SCALE GENOMIC DNA]</scope>
    <source>
        <strain evidence="2 3">N37</strain>
    </source>
</reference>
<comment type="caution">
    <text evidence="2">The sequence shown here is derived from an EMBL/GenBank/DDBJ whole genome shotgun (WGS) entry which is preliminary data.</text>
</comment>
<feature type="transmembrane region" description="Helical" evidence="1">
    <location>
        <begin position="227"/>
        <end position="247"/>
    </location>
</feature>
<dbReference type="EMBL" id="JACSQB010000009">
    <property type="protein sequence ID" value="MBD8045680.1"/>
    <property type="molecule type" value="Genomic_DNA"/>
</dbReference>
<feature type="transmembrane region" description="Helical" evidence="1">
    <location>
        <begin position="259"/>
        <end position="283"/>
    </location>
</feature>
<evidence type="ECO:0000313" key="2">
    <source>
        <dbReference type="EMBL" id="MBD8045680.1"/>
    </source>
</evidence>
<dbReference type="PANTHER" id="PTHR41324">
    <property type="entry name" value="MEMBRANE PROTEIN-RELATED"/>
    <property type="match status" value="1"/>
</dbReference>
<dbReference type="Pfam" id="PF09991">
    <property type="entry name" value="DUF2232"/>
    <property type="match status" value="1"/>
</dbReference>
<dbReference type="Proteomes" id="UP000627166">
    <property type="component" value="Unassembled WGS sequence"/>
</dbReference>
<evidence type="ECO:0000256" key="1">
    <source>
        <dbReference type="SAM" id="Phobius"/>
    </source>
</evidence>
<dbReference type="PANTHER" id="PTHR41324:SF1">
    <property type="entry name" value="DUF2232 DOMAIN-CONTAINING PROTEIN"/>
    <property type="match status" value="1"/>
</dbReference>
<keyword evidence="1" id="KW-1133">Transmembrane helix</keyword>
<feature type="transmembrane region" description="Helical" evidence="1">
    <location>
        <begin position="62"/>
        <end position="92"/>
    </location>
</feature>
<dbReference type="RefSeq" id="WP_191738664.1">
    <property type="nucleotide sequence ID" value="NZ_JACSQB010000009.1"/>
</dbReference>
<organism evidence="2 3">
    <name type="scientific">Clostridium faecium</name>
    <dbReference type="NCBI Taxonomy" id="2762223"/>
    <lineage>
        <taxon>Bacteria</taxon>
        <taxon>Bacillati</taxon>
        <taxon>Bacillota</taxon>
        <taxon>Clostridia</taxon>
        <taxon>Eubacteriales</taxon>
        <taxon>Clostridiaceae</taxon>
        <taxon>Clostridium</taxon>
    </lineage>
</organism>
<evidence type="ECO:0000313" key="3">
    <source>
        <dbReference type="Proteomes" id="UP000627166"/>
    </source>
</evidence>
<keyword evidence="1" id="KW-0812">Transmembrane</keyword>
<feature type="transmembrane region" description="Helical" evidence="1">
    <location>
        <begin position="104"/>
        <end position="128"/>
    </location>
</feature>
<name>A0ABR8YN88_9CLOT</name>
<dbReference type="InterPro" id="IPR018710">
    <property type="entry name" value="DUF2232"/>
</dbReference>
<keyword evidence="1" id="KW-0472">Membrane</keyword>
<sequence length="332" mass="37249">MKNQKYSTKSIMEAALMSVFIIILIVITAYVPMLSMVGTAILPIPITVLYLRQDFNTTISCIIISIILTCFLLNPITSITAALNYAIVGLTLGYCIKSERSSYFTLIALVLSGILATILTALFTIWLVENRTVMDFLNEFFAITSQYMNESLDFTKKAYLDMGVSEDKLVIIDQMKKVLTKDFIIGVIPVTIAGYNFVSAYINMIISNIILKRLKEKNVKVLSFTHFYITNLFGALLIALVCISIILKSKGVIGSSYLFVAISGLASFAFIINGVATFSYYLIHKKKFSKSLTFIIILFTFLLKLIDIYVLIGIGEVILDLRKLDPYRILRK</sequence>
<feature type="transmembrane region" description="Helical" evidence="1">
    <location>
        <begin position="295"/>
        <end position="319"/>
    </location>
</feature>
<protein>
    <submittedName>
        <fullName evidence="2">DUF2232 domain-containing protein</fullName>
    </submittedName>
</protein>
<feature type="transmembrane region" description="Helical" evidence="1">
    <location>
        <begin position="12"/>
        <end position="42"/>
    </location>
</feature>
<feature type="transmembrane region" description="Helical" evidence="1">
    <location>
        <begin position="183"/>
        <end position="206"/>
    </location>
</feature>
<gene>
    <name evidence="2" type="ORF">H9637_01250</name>
</gene>
<proteinExistence type="predicted"/>
<accession>A0ABR8YN88</accession>
<keyword evidence="3" id="KW-1185">Reference proteome</keyword>